<sequence>STSNENDWKLEIAYYQRQNELDFPIFGIGEKTFKAPYSNDGSITITKTADDVLSSIVYSEFSIKSDETIADALRLYLNTDIRLRLMTTDGLMKYIVYTKEHVPLMPECEKMPPPAVMPHPNALKAVVDSRNKNRFSCSSEEIAFNTLFLDEEALDVKSVYCAKKGWRDGDNDDHKLVHAFNKEEVYCSQKQKPVPIFKECDSKKKLCFSFDDSGKLVPITTSTTTETKGLELDLTNDKAWSLVLAYDTKVNKCAFKIASNFEFDCFQQANAEPLIGGASAGKLKASQKEGGKLGHIFYEIYEITPNEAAEPVFDVLKFYENANQKLSVKLDKSDGSGKTFESENIDLSKFVVCDIDGNAAGPSDQAVKAKQSGFVFDCSAEPNNMNTLYFNAVRRGGKKVLCSQRGWRTDDHKYLSDFNKEQPYCFTETDAKPLPMFVECNMNHCHSFDNDDNPTKLEKVDSTMKKKFGIYLE</sequence>
<dbReference type="AlphaFoldDB" id="A0AAV5WT21"/>
<evidence type="ECO:0000313" key="1">
    <source>
        <dbReference type="EMBL" id="GMT33775.1"/>
    </source>
</evidence>
<dbReference type="GO" id="GO:0016020">
    <property type="term" value="C:membrane"/>
    <property type="evidence" value="ECO:0007669"/>
    <property type="project" value="UniProtKB-SubCell"/>
</dbReference>
<dbReference type="GO" id="GO:0045087">
    <property type="term" value="P:innate immune response"/>
    <property type="evidence" value="ECO:0007669"/>
    <property type="project" value="UniProtKB-KW"/>
</dbReference>
<dbReference type="PANTHER" id="PTHR31463">
    <property type="entry name" value="MACROPHAGE-EXPRESSED GENE 1 PROTEIN"/>
    <property type="match status" value="1"/>
</dbReference>
<dbReference type="Proteomes" id="UP001432322">
    <property type="component" value="Unassembled WGS sequence"/>
</dbReference>
<dbReference type="InterPro" id="IPR039707">
    <property type="entry name" value="MPEG1"/>
</dbReference>
<name>A0AAV5WT21_9BILA</name>
<reference evidence="1" key="1">
    <citation type="submission" date="2023-10" db="EMBL/GenBank/DDBJ databases">
        <title>Genome assembly of Pristionchus species.</title>
        <authorList>
            <person name="Yoshida K."/>
            <person name="Sommer R.J."/>
        </authorList>
    </citation>
    <scope>NUCLEOTIDE SEQUENCE</scope>
    <source>
        <strain evidence="1">RS5133</strain>
    </source>
</reference>
<proteinExistence type="predicted"/>
<feature type="non-terminal residue" evidence="1">
    <location>
        <position position="1"/>
    </location>
</feature>
<protein>
    <submittedName>
        <fullName evidence="1">Uncharacterized protein</fullName>
    </submittedName>
</protein>
<comment type="caution">
    <text evidence="1">The sequence shown here is derived from an EMBL/GenBank/DDBJ whole genome shotgun (WGS) entry which is preliminary data.</text>
</comment>
<gene>
    <name evidence="1" type="ORF">PFISCL1PPCAC_25072</name>
</gene>
<feature type="non-terminal residue" evidence="1">
    <location>
        <position position="473"/>
    </location>
</feature>
<dbReference type="EMBL" id="BTSY01000006">
    <property type="protein sequence ID" value="GMT33775.1"/>
    <property type="molecule type" value="Genomic_DNA"/>
</dbReference>
<organism evidence="1 2">
    <name type="scientific">Pristionchus fissidentatus</name>
    <dbReference type="NCBI Taxonomy" id="1538716"/>
    <lineage>
        <taxon>Eukaryota</taxon>
        <taxon>Metazoa</taxon>
        <taxon>Ecdysozoa</taxon>
        <taxon>Nematoda</taxon>
        <taxon>Chromadorea</taxon>
        <taxon>Rhabditida</taxon>
        <taxon>Rhabditina</taxon>
        <taxon>Diplogasteromorpha</taxon>
        <taxon>Diplogasteroidea</taxon>
        <taxon>Neodiplogasteridae</taxon>
        <taxon>Pristionchus</taxon>
    </lineage>
</organism>
<accession>A0AAV5WT21</accession>
<keyword evidence="2" id="KW-1185">Reference proteome</keyword>
<dbReference type="PANTHER" id="PTHR31463:SF1">
    <property type="entry name" value="MACROPHAGE-EXPRESSED GENE 1 PROTEIN"/>
    <property type="match status" value="1"/>
</dbReference>
<evidence type="ECO:0000313" key="2">
    <source>
        <dbReference type="Proteomes" id="UP001432322"/>
    </source>
</evidence>